<keyword evidence="2" id="KW-1185">Reference proteome</keyword>
<dbReference type="AlphaFoldDB" id="A0A1V4J080"/>
<dbReference type="RefSeq" id="WP_079421589.1">
    <property type="nucleotide sequence ID" value="NZ_MZGV01000001.1"/>
</dbReference>
<comment type="caution">
    <text evidence="1">The sequence shown here is derived from an EMBL/GenBank/DDBJ whole genome shotgun (WGS) entry which is preliminary data.</text>
</comment>
<dbReference type="Proteomes" id="UP000190080">
    <property type="component" value="Unassembled WGS sequence"/>
</dbReference>
<evidence type="ECO:0000313" key="1">
    <source>
        <dbReference type="EMBL" id="OPJ65067.1"/>
    </source>
</evidence>
<gene>
    <name evidence="1" type="ORF">CLORY_00670</name>
</gene>
<name>A0A1V4J080_9CLOT</name>
<protein>
    <submittedName>
        <fullName evidence="1">Uncharacterized protein</fullName>
    </submittedName>
</protein>
<sequence length="72" mass="8459">MEKKEFQDAILEALNQLNKKIDDNHIELMGRLDRLENNQNAIKEFIINTDNTFKTAEEDHKFIANLKKVVSE</sequence>
<dbReference type="EMBL" id="MZGV01000001">
    <property type="protein sequence ID" value="OPJ65067.1"/>
    <property type="molecule type" value="Genomic_DNA"/>
</dbReference>
<organism evidence="1 2">
    <name type="scientific">Clostridium oryzae</name>
    <dbReference type="NCBI Taxonomy" id="1450648"/>
    <lineage>
        <taxon>Bacteria</taxon>
        <taxon>Bacillati</taxon>
        <taxon>Bacillota</taxon>
        <taxon>Clostridia</taxon>
        <taxon>Eubacteriales</taxon>
        <taxon>Clostridiaceae</taxon>
        <taxon>Clostridium</taxon>
    </lineage>
</organism>
<dbReference type="OrthoDB" id="2088077at2"/>
<evidence type="ECO:0000313" key="2">
    <source>
        <dbReference type="Proteomes" id="UP000190080"/>
    </source>
</evidence>
<reference evidence="1 2" key="1">
    <citation type="submission" date="2017-03" db="EMBL/GenBank/DDBJ databases">
        <title>Genome sequence of Clostridium oryzae DSM 28571.</title>
        <authorList>
            <person name="Poehlein A."/>
            <person name="Daniel R."/>
        </authorList>
    </citation>
    <scope>NUCLEOTIDE SEQUENCE [LARGE SCALE GENOMIC DNA]</scope>
    <source>
        <strain evidence="1 2">DSM 28571</strain>
    </source>
</reference>
<accession>A0A1V4J080</accession>
<proteinExistence type="predicted"/>